<evidence type="ECO:0000313" key="1">
    <source>
        <dbReference type="EMBL" id="KAK9240612.1"/>
    </source>
</evidence>
<protein>
    <submittedName>
        <fullName evidence="1">Uncharacterized protein</fullName>
    </submittedName>
</protein>
<reference evidence="2" key="1">
    <citation type="journal article" date="2024" name="Front. Bioeng. Biotechnol.">
        <title>Genome-scale model development and genomic sequencing of the oleaginous clade Lipomyces.</title>
        <authorList>
            <person name="Czajka J.J."/>
            <person name="Han Y."/>
            <person name="Kim J."/>
            <person name="Mondo S.J."/>
            <person name="Hofstad B.A."/>
            <person name="Robles A."/>
            <person name="Haridas S."/>
            <person name="Riley R."/>
            <person name="LaButti K."/>
            <person name="Pangilinan J."/>
            <person name="Andreopoulos W."/>
            <person name="Lipzen A."/>
            <person name="Yan J."/>
            <person name="Wang M."/>
            <person name="Ng V."/>
            <person name="Grigoriev I.V."/>
            <person name="Spatafora J.W."/>
            <person name="Magnuson J.K."/>
            <person name="Baker S.E."/>
            <person name="Pomraning K.R."/>
        </authorList>
    </citation>
    <scope>NUCLEOTIDE SEQUENCE [LARGE SCALE GENOMIC DNA]</scope>
    <source>
        <strain evidence="2">CBS 7786</strain>
    </source>
</reference>
<sequence>MSQDVTANYVPQHPLLRQQSQPHSIMNSHQNSPPINSGLVVSGPGLAHQNQSMSIDESQWMYVASQGMSKVDPRNIFPQVRDQMMFSSQTNSQSPGYIFDSQYERVPEQLLREHQLHEHRLLEHHRLATVSTIPELEKNKELPAGTAAVGPRLQSSTGAVDRATSEVMSAKGRSAFVSASASAEQELSPKDISVTSVARSEQANPSSYNTQSSLTPKVVAGSSKPAVVTASPAKASATKGRKVTTTPASNPAKKPTSKPARNPTQRGQQGSTEVITSTSSTADNEDSTMQSQQLSSDLVGRSNNTSSPDKSARIHVQNLAAQDSPFSATLLSAFISTNSVMDADSSMSQDPVPEDYVVWARKLAIHATDAKKQFDSLRERLSNDEGKLSELMQKHTTSVRKAVGELKREVRDRATQLDKSTEQIQAVCISVKEHVAAAEERINRLEAAMLALTSNVAQLTTTVTKAISELAKGGAVAPSQHESPILNVAPKAETDYLVQGQKRVREEEDHTDLQTGNALSVPLGPTSEHLDQSDVYQSNSVVNTEAVPKRARRESSPTPINETYLSGAIADNDVFVPQYTFDTRRKLTSSSHPPSEAFDEGFEIML</sequence>
<comment type="caution">
    <text evidence="1">The sequence shown here is derived from an EMBL/GenBank/DDBJ whole genome shotgun (WGS) entry which is preliminary data.</text>
</comment>
<name>A0ACC3T9G2_LIPKO</name>
<evidence type="ECO:0000313" key="2">
    <source>
        <dbReference type="Proteomes" id="UP001433508"/>
    </source>
</evidence>
<dbReference type="Proteomes" id="UP001433508">
    <property type="component" value="Unassembled WGS sequence"/>
</dbReference>
<gene>
    <name evidence="1" type="ORF">V1525DRAFT_394422</name>
</gene>
<proteinExistence type="predicted"/>
<accession>A0ACC3T9G2</accession>
<organism evidence="1 2">
    <name type="scientific">Lipomyces kononenkoae</name>
    <name type="common">Yeast</name>
    <dbReference type="NCBI Taxonomy" id="34357"/>
    <lineage>
        <taxon>Eukaryota</taxon>
        <taxon>Fungi</taxon>
        <taxon>Dikarya</taxon>
        <taxon>Ascomycota</taxon>
        <taxon>Saccharomycotina</taxon>
        <taxon>Lipomycetes</taxon>
        <taxon>Lipomycetales</taxon>
        <taxon>Lipomycetaceae</taxon>
        <taxon>Lipomyces</taxon>
    </lineage>
</organism>
<keyword evidence="2" id="KW-1185">Reference proteome</keyword>
<dbReference type="EMBL" id="MU971338">
    <property type="protein sequence ID" value="KAK9240612.1"/>
    <property type="molecule type" value="Genomic_DNA"/>
</dbReference>